<accession>A0A078M9H2</accession>
<dbReference type="STRING" id="1461582.BN1048_01325"/>
<evidence type="ECO:0000313" key="3">
    <source>
        <dbReference type="Proteomes" id="UP000044136"/>
    </source>
</evidence>
<name>A0A078M9H2_9STAP</name>
<evidence type="ECO:0000313" key="2">
    <source>
        <dbReference type="EMBL" id="CEA01306.1"/>
    </source>
</evidence>
<keyword evidence="3" id="KW-1185">Reference proteome</keyword>
<dbReference type="HOGENOM" id="CLU_162718_0_0_9"/>
<dbReference type="Proteomes" id="UP000044136">
    <property type="component" value="Unassembled WGS sequence"/>
</dbReference>
<dbReference type="OrthoDB" id="384795at2"/>
<dbReference type="SUPFAM" id="SSF159888">
    <property type="entry name" value="YdhG-like"/>
    <property type="match status" value="1"/>
</dbReference>
<dbReference type="eggNOG" id="COG5646">
    <property type="taxonomic scope" value="Bacteria"/>
</dbReference>
<dbReference type="EMBL" id="CCSE01000001">
    <property type="protein sequence ID" value="CEA01306.1"/>
    <property type="molecule type" value="Genomic_DNA"/>
</dbReference>
<reference evidence="2 3" key="1">
    <citation type="submission" date="2014-07" db="EMBL/GenBank/DDBJ databases">
        <authorList>
            <person name="Urmite Genomes Urmite Genomes"/>
        </authorList>
    </citation>
    <scope>NUCLEOTIDE SEQUENCE [LARGE SCALE GENOMIC DNA]</scope>
    <source>
        <strain evidence="2 3">13MG44_air</strain>
    </source>
</reference>
<dbReference type="Pfam" id="PF08818">
    <property type="entry name" value="DUF1801"/>
    <property type="match status" value="1"/>
</dbReference>
<dbReference type="RefSeq" id="WP_035809620.1">
    <property type="nucleotide sequence ID" value="NZ_CCSE01000001.1"/>
</dbReference>
<gene>
    <name evidence="2" type="ORF">BN1048_01325</name>
</gene>
<dbReference type="AlphaFoldDB" id="A0A078M9H2"/>
<sequence>MTEDVFKPYVEKIEYEAGREKVREVYRWIESEFPELKREVKWSTPLYSHHGTFIVGVKPAKKHFSINHEPKGIEVFSSKIKHAGYSHEKMTYKIKYSDEVDYGLLKEIIEYNIEDKKDAGKFWR</sequence>
<evidence type="ECO:0000259" key="1">
    <source>
        <dbReference type="Pfam" id="PF08818"/>
    </source>
</evidence>
<organism evidence="2 3">
    <name type="scientific">Jeotgalicoccus saudimassiliensis</name>
    <dbReference type="NCBI Taxonomy" id="1461582"/>
    <lineage>
        <taxon>Bacteria</taxon>
        <taxon>Bacillati</taxon>
        <taxon>Bacillota</taxon>
        <taxon>Bacilli</taxon>
        <taxon>Bacillales</taxon>
        <taxon>Staphylococcaceae</taxon>
        <taxon>Jeotgalicoccus</taxon>
    </lineage>
</organism>
<proteinExistence type="predicted"/>
<dbReference type="InterPro" id="IPR014922">
    <property type="entry name" value="YdhG-like"/>
</dbReference>
<dbReference type="Gene3D" id="3.90.1150.200">
    <property type="match status" value="1"/>
</dbReference>
<feature type="domain" description="YdhG-like" evidence="1">
    <location>
        <begin position="19"/>
        <end position="113"/>
    </location>
</feature>
<protein>
    <recommendedName>
        <fullName evidence="1">YdhG-like domain-containing protein</fullName>
    </recommendedName>
</protein>